<keyword evidence="2" id="KW-1185">Reference proteome</keyword>
<sequence>MSTPPMESVVHDLVALDFPGEDMRDGVRSSGPGYHLCTLRASQYFWERSTEAWEAADAEIETALRELTAALTECWGVPETIELDPLQWYEPEPLSQLSQGATVVAWYRPEAGRWVGLTTLQGDVELPIELCVGVGEGPIPAVEP</sequence>
<dbReference type="Proteomes" id="UP000733379">
    <property type="component" value="Unassembled WGS sequence"/>
</dbReference>
<accession>A0ABS6B1Y5</accession>
<protein>
    <recommendedName>
        <fullName evidence="3">DUF2262 domain-containing protein</fullName>
    </recommendedName>
</protein>
<proteinExistence type="predicted"/>
<dbReference type="EMBL" id="JAHKNI010000006">
    <property type="protein sequence ID" value="MBU3063795.1"/>
    <property type="molecule type" value="Genomic_DNA"/>
</dbReference>
<evidence type="ECO:0000313" key="2">
    <source>
        <dbReference type="Proteomes" id="UP000733379"/>
    </source>
</evidence>
<comment type="caution">
    <text evidence="1">The sequence shown here is derived from an EMBL/GenBank/DDBJ whole genome shotgun (WGS) entry which is preliminary data.</text>
</comment>
<evidence type="ECO:0008006" key="3">
    <source>
        <dbReference type="Google" id="ProtNLM"/>
    </source>
</evidence>
<dbReference type="RefSeq" id="WP_215918687.1">
    <property type="nucleotide sequence ID" value="NZ_JAHKNI010000006.1"/>
</dbReference>
<organism evidence="1 2">
    <name type="scientific">Nocardia albiluteola</name>
    <dbReference type="NCBI Taxonomy" id="2842303"/>
    <lineage>
        <taxon>Bacteria</taxon>
        <taxon>Bacillati</taxon>
        <taxon>Actinomycetota</taxon>
        <taxon>Actinomycetes</taxon>
        <taxon>Mycobacteriales</taxon>
        <taxon>Nocardiaceae</taxon>
        <taxon>Nocardia</taxon>
    </lineage>
</organism>
<gene>
    <name evidence="1" type="ORF">KO481_19955</name>
</gene>
<evidence type="ECO:0000313" key="1">
    <source>
        <dbReference type="EMBL" id="MBU3063795.1"/>
    </source>
</evidence>
<reference evidence="1 2" key="1">
    <citation type="submission" date="2021-06" db="EMBL/GenBank/DDBJ databases">
        <title>Actinomycetes sequencing.</title>
        <authorList>
            <person name="Shan Q."/>
        </authorList>
    </citation>
    <scope>NUCLEOTIDE SEQUENCE [LARGE SCALE GENOMIC DNA]</scope>
    <source>
        <strain evidence="1 2">NEAU-G5</strain>
    </source>
</reference>
<name>A0ABS6B1Y5_9NOCA</name>